<evidence type="ECO:0000313" key="5">
    <source>
        <dbReference type="EMBL" id="AKZ61443.1"/>
    </source>
</evidence>
<protein>
    <submittedName>
        <fullName evidence="5">Phosphatase</fullName>
    </submittedName>
</protein>
<dbReference type="Pfam" id="PF00702">
    <property type="entry name" value="Hydrolase"/>
    <property type="match status" value="1"/>
</dbReference>
<gene>
    <name evidence="5" type="ORF">F506_01050</name>
</gene>
<dbReference type="EMBL" id="CP011409">
    <property type="protein sequence ID" value="AKZ61443.1"/>
    <property type="molecule type" value="Genomic_DNA"/>
</dbReference>
<dbReference type="InterPro" id="IPR023198">
    <property type="entry name" value="PGP-like_dom2"/>
</dbReference>
<dbReference type="PANTHER" id="PTHR46193:SF10">
    <property type="entry name" value="6-PHOSPHOGLUCONATE PHOSPHATASE"/>
    <property type="match status" value="1"/>
</dbReference>
<dbReference type="InterPro" id="IPR036412">
    <property type="entry name" value="HAD-like_sf"/>
</dbReference>
<sequence>MKGNMKPEITHLVCDCDGVLLDSESIALRVLHEHLLPLLENPADGDKLHHAIASRLGMFTELLLDELDVEFSFGLNAAQYAAINTAVGIACGDEVQLVPGIADALQKIDLPKAVASNSSTDRIIKGLQRCDLLALFDGHIHSAHDVGRPKPAPHVYLAAAAGYGVAPQHCVAVDDSVTGVRAASSAGMRVLGFTGVAHDRHGMRQKLLDAGAELVFDDMQELPVLIAALLPGRAA</sequence>
<dbReference type="InterPro" id="IPR006439">
    <property type="entry name" value="HAD-SF_hydro_IA"/>
</dbReference>
<dbReference type="Proteomes" id="UP000063429">
    <property type="component" value="Chromosome"/>
</dbReference>
<keyword evidence="3" id="KW-0479">Metal-binding</keyword>
<reference evidence="6" key="1">
    <citation type="journal article" date="2015" name="Genome Announc.">
        <title>Complete Genome Sequence of Herbaspirillum hiltneri N3 (DSM 17495), Isolated from Surface-Sterilized Wheat Roots.</title>
        <authorList>
            <person name="Guizelini D."/>
            <person name="Saizaki P.M."/>
            <person name="Coimbra N.A."/>
            <person name="Weiss V.A."/>
            <person name="Faoro H."/>
            <person name="Sfeir M.Z."/>
            <person name="Baura V.A."/>
            <person name="Monteiro R.A."/>
            <person name="Chubatsu L.S."/>
            <person name="Souza E.M."/>
            <person name="Cruz L.M."/>
            <person name="Pedrosa F.O."/>
            <person name="Raittz R.T."/>
            <person name="Marchaukoski J.N."/>
            <person name="Steffens M.B."/>
        </authorList>
    </citation>
    <scope>NUCLEOTIDE SEQUENCE [LARGE SCALE GENOMIC DNA]</scope>
    <source>
        <strain evidence="6">N3</strain>
    </source>
</reference>
<proteinExistence type="inferred from homology"/>
<dbReference type="SFLD" id="SFLDS00003">
    <property type="entry name" value="Haloacid_Dehalogenase"/>
    <property type="match status" value="1"/>
</dbReference>
<evidence type="ECO:0000256" key="3">
    <source>
        <dbReference type="ARBA" id="ARBA00022723"/>
    </source>
</evidence>
<dbReference type="PANTHER" id="PTHR46193">
    <property type="entry name" value="6-PHOSPHOGLUCONATE PHOSPHATASE"/>
    <property type="match status" value="1"/>
</dbReference>
<dbReference type="NCBIfam" id="TIGR01509">
    <property type="entry name" value="HAD-SF-IA-v3"/>
    <property type="match status" value="1"/>
</dbReference>
<dbReference type="SFLD" id="SFLDG01129">
    <property type="entry name" value="C1.5:_HAD__Beta-PGM__Phosphata"/>
    <property type="match status" value="1"/>
</dbReference>
<evidence type="ECO:0000256" key="1">
    <source>
        <dbReference type="ARBA" id="ARBA00001946"/>
    </source>
</evidence>
<name>A0ABN4HU10_9BURK</name>
<evidence type="ECO:0000256" key="2">
    <source>
        <dbReference type="ARBA" id="ARBA00006171"/>
    </source>
</evidence>
<evidence type="ECO:0000313" key="6">
    <source>
        <dbReference type="Proteomes" id="UP000063429"/>
    </source>
</evidence>
<keyword evidence="6" id="KW-1185">Reference proteome</keyword>
<dbReference type="Gene3D" id="1.10.150.240">
    <property type="entry name" value="Putative phosphatase, domain 2"/>
    <property type="match status" value="1"/>
</dbReference>
<dbReference type="InterPro" id="IPR023214">
    <property type="entry name" value="HAD_sf"/>
</dbReference>
<comment type="cofactor">
    <cofactor evidence="1">
        <name>Mg(2+)</name>
        <dbReference type="ChEBI" id="CHEBI:18420"/>
    </cofactor>
</comment>
<accession>A0ABN4HU10</accession>
<dbReference type="InterPro" id="IPR051600">
    <property type="entry name" value="Beta-PGM-like"/>
</dbReference>
<dbReference type="Gene3D" id="3.40.50.1000">
    <property type="entry name" value="HAD superfamily/HAD-like"/>
    <property type="match status" value="1"/>
</dbReference>
<keyword evidence="4" id="KW-0460">Magnesium</keyword>
<organism evidence="5 6">
    <name type="scientific">Herbaspirillum hiltneri N3</name>
    <dbReference type="NCBI Taxonomy" id="1262470"/>
    <lineage>
        <taxon>Bacteria</taxon>
        <taxon>Pseudomonadati</taxon>
        <taxon>Pseudomonadota</taxon>
        <taxon>Betaproteobacteria</taxon>
        <taxon>Burkholderiales</taxon>
        <taxon>Oxalobacteraceae</taxon>
        <taxon>Herbaspirillum</taxon>
    </lineage>
</organism>
<evidence type="ECO:0000256" key="4">
    <source>
        <dbReference type="ARBA" id="ARBA00022842"/>
    </source>
</evidence>
<dbReference type="SUPFAM" id="SSF56784">
    <property type="entry name" value="HAD-like"/>
    <property type="match status" value="1"/>
</dbReference>
<comment type="similarity">
    <text evidence="2">Belongs to the HAD-like hydrolase superfamily. CbbY/CbbZ/Gph/YieH family.</text>
</comment>